<sequence>MDYELTRNDLTHFFKYTTAKTASIIIGSRSLRWSSPLLFNDPFDHQGGFDFPFTGEALARTLTQASLSAIFGEKPFEPPFATPYGEMLKATRANRDKGPREVLVALLEESAREIAERFPVLCEKLNTEITAKLTRSRVFCVTERRDNLLMWAHYAEEHKGVAFQFRRLEHLDHRFTVAQPVKYSDEPVSFLGLDDYIDKLMGMAQHDLVPRIWDLAYRKHADWRYEEEWRVHVSLPEGEDPGLGYSNDKEPPELFEAIYLGCRMNAETMAELVPMIRANLPDTQIFQAQKRKFGIGLEFKPVE</sequence>
<comment type="caution">
    <text evidence="1">The sequence shown here is derived from an EMBL/GenBank/DDBJ whole genome shotgun (WGS) entry which is preliminary data.</text>
</comment>
<proteinExistence type="predicted"/>
<dbReference type="AlphaFoldDB" id="A0A7Z7JHQ5"/>
<organism evidence="1 2">
    <name type="scientific">Cupriavidus taiwanensis</name>
    <dbReference type="NCBI Taxonomy" id="164546"/>
    <lineage>
        <taxon>Bacteria</taxon>
        <taxon>Pseudomonadati</taxon>
        <taxon>Pseudomonadota</taxon>
        <taxon>Betaproteobacteria</taxon>
        <taxon>Burkholderiales</taxon>
        <taxon>Burkholderiaceae</taxon>
        <taxon>Cupriavidus</taxon>
    </lineage>
</organism>
<dbReference type="RefSeq" id="WP_116328389.1">
    <property type="nucleotide sequence ID" value="NZ_OFSW01000032.1"/>
</dbReference>
<evidence type="ECO:0008006" key="3">
    <source>
        <dbReference type="Google" id="ProtNLM"/>
    </source>
</evidence>
<dbReference type="Proteomes" id="UP000257139">
    <property type="component" value="Unassembled WGS sequence"/>
</dbReference>
<dbReference type="Pfam" id="PF11185">
    <property type="entry name" value="DUF2971"/>
    <property type="match status" value="1"/>
</dbReference>
<evidence type="ECO:0000313" key="2">
    <source>
        <dbReference type="Proteomes" id="UP000257139"/>
    </source>
</evidence>
<protein>
    <recommendedName>
        <fullName evidence="3">DUF2971 domain-containing protein</fullName>
    </recommendedName>
</protein>
<dbReference type="InterPro" id="IPR021352">
    <property type="entry name" value="DUF2971"/>
</dbReference>
<accession>A0A7Z7JHQ5</accession>
<dbReference type="EMBL" id="OGUU01000045">
    <property type="protein sequence ID" value="SPC25588.1"/>
    <property type="molecule type" value="Genomic_DNA"/>
</dbReference>
<name>A0A7Z7JHQ5_9BURK</name>
<gene>
    <name evidence="1" type="ORF">CBM2594_U10089</name>
</gene>
<evidence type="ECO:0000313" key="1">
    <source>
        <dbReference type="EMBL" id="SPC25588.1"/>
    </source>
</evidence>
<reference evidence="1 2" key="1">
    <citation type="submission" date="2018-01" db="EMBL/GenBank/DDBJ databases">
        <authorList>
            <person name="Clerissi C."/>
        </authorList>
    </citation>
    <scope>NUCLEOTIDE SEQUENCE [LARGE SCALE GENOMIC DNA]</scope>
    <source>
        <strain evidence="1">Cupriavidus taiwanensis STM 6021</strain>
    </source>
</reference>